<evidence type="ECO:0000256" key="6">
    <source>
        <dbReference type="SAM" id="MobiDB-lite"/>
    </source>
</evidence>
<evidence type="ECO:0000256" key="5">
    <source>
        <dbReference type="ARBA" id="ARBA00023242"/>
    </source>
</evidence>
<dbReference type="InParanoid" id="A0A7J7CTH7"/>
<comment type="caution">
    <text evidence="8">The sequence shown here is derived from an EMBL/GenBank/DDBJ whole genome shotgun (WGS) entry which is preliminary data.</text>
</comment>
<sequence>MEISCPENTPAGQRKAIEELRRGFELAKELQILISKSSSGDNETSMCASSGDLLERISNSFSCAISVLNNVEFSEVNQSPASMPGPKSEDSEGSSKTTAAVKNRRGCYKRRKTEEDTWSTETVNWEDGHAWRKYGQKVILNHKYPRNYYRCTHKSDGCPATKQVQQIRDDPPMHRTTYHGNHTCQDFLKKSQTTLFEDHDSSAAVDSSVLFLSFDGGSNLTNKQPDYNKKLQDNPLFSSSSSSLSIKQEHNIDNYHHHVVQCGLTPNQSSSSDYLFPPDELTAFGSSLSCDHADVISWTASNHHNFNDMGSIDHFEDVLKHYGFESL</sequence>
<keyword evidence="5" id="KW-0539">Nucleus</keyword>
<name>A0A7J7CTH7_TRIWF</name>
<dbReference type="SUPFAM" id="SSF118290">
    <property type="entry name" value="WRKY DNA-binding domain"/>
    <property type="match status" value="1"/>
</dbReference>
<evidence type="ECO:0000259" key="7">
    <source>
        <dbReference type="PROSITE" id="PS50811"/>
    </source>
</evidence>
<evidence type="ECO:0000256" key="4">
    <source>
        <dbReference type="ARBA" id="ARBA00023163"/>
    </source>
</evidence>
<dbReference type="Proteomes" id="UP000593562">
    <property type="component" value="Unassembled WGS sequence"/>
</dbReference>
<evidence type="ECO:0000256" key="2">
    <source>
        <dbReference type="ARBA" id="ARBA00023015"/>
    </source>
</evidence>
<protein>
    <submittedName>
        <fullName evidence="8">Putative WRKY transcription factor</fullName>
    </submittedName>
</protein>
<comment type="subcellular location">
    <subcellularLocation>
        <location evidence="1">Nucleus</location>
    </subcellularLocation>
</comment>
<evidence type="ECO:0000256" key="3">
    <source>
        <dbReference type="ARBA" id="ARBA00023125"/>
    </source>
</evidence>
<dbReference type="AlphaFoldDB" id="A0A7J7CTH7"/>
<gene>
    <name evidence="8" type="ORF">HS088_TW13G00177</name>
</gene>
<evidence type="ECO:0000256" key="1">
    <source>
        <dbReference type="ARBA" id="ARBA00004123"/>
    </source>
</evidence>
<accession>A0A7J7CTH7</accession>
<dbReference type="SMART" id="SM00774">
    <property type="entry name" value="WRKY"/>
    <property type="match status" value="1"/>
</dbReference>
<dbReference type="PROSITE" id="PS50811">
    <property type="entry name" value="WRKY"/>
    <property type="match status" value="1"/>
</dbReference>
<dbReference type="OrthoDB" id="2021064at2759"/>
<feature type="domain" description="WRKY" evidence="7">
    <location>
        <begin position="120"/>
        <end position="182"/>
    </location>
</feature>
<evidence type="ECO:0000313" key="9">
    <source>
        <dbReference type="Proteomes" id="UP000593562"/>
    </source>
</evidence>
<organism evidence="8 9">
    <name type="scientific">Tripterygium wilfordii</name>
    <name type="common">Thunder God vine</name>
    <dbReference type="NCBI Taxonomy" id="458696"/>
    <lineage>
        <taxon>Eukaryota</taxon>
        <taxon>Viridiplantae</taxon>
        <taxon>Streptophyta</taxon>
        <taxon>Embryophyta</taxon>
        <taxon>Tracheophyta</taxon>
        <taxon>Spermatophyta</taxon>
        <taxon>Magnoliopsida</taxon>
        <taxon>eudicotyledons</taxon>
        <taxon>Gunneridae</taxon>
        <taxon>Pentapetalae</taxon>
        <taxon>rosids</taxon>
        <taxon>fabids</taxon>
        <taxon>Celastrales</taxon>
        <taxon>Celastraceae</taxon>
        <taxon>Tripterygium</taxon>
    </lineage>
</organism>
<proteinExistence type="predicted"/>
<evidence type="ECO:0000313" key="8">
    <source>
        <dbReference type="EMBL" id="KAF5737298.1"/>
    </source>
</evidence>
<keyword evidence="4" id="KW-0804">Transcription</keyword>
<keyword evidence="2" id="KW-0805">Transcription regulation</keyword>
<keyword evidence="3" id="KW-0238">DNA-binding</keyword>
<dbReference type="PANTHER" id="PTHR31282">
    <property type="entry name" value="WRKY TRANSCRIPTION FACTOR 21-RELATED"/>
    <property type="match status" value="1"/>
</dbReference>
<dbReference type="Gene3D" id="2.20.25.80">
    <property type="entry name" value="WRKY domain"/>
    <property type="match status" value="1"/>
</dbReference>
<dbReference type="GO" id="GO:0043565">
    <property type="term" value="F:sequence-specific DNA binding"/>
    <property type="evidence" value="ECO:0007669"/>
    <property type="project" value="InterPro"/>
</dbReference>
<feature type="region of interest" description="Disordered" evidence="6">
    <location>
        <begin position="76"/>
        <end position="103"/>
    </location>
</feature>
<dbReference type="InterPro" id="IPR044810">
    <property type="entry name" value="WRKY_plant"/>
</dbReference>
<keyword evidence="9" id="KW-1185">Reference proteome</keyword>
<dbReference type="InterPro" id="IPR003657">
    <property type="entry name" value="WRKY_dom"/>
</dbReference>
<dbReference type="EMBL" id="JAAARO010000013">
    <property type="protein sequence ID" value="KAF5737298.1"/>
    <property type="molecule type" value="Genomic_DNA"/>
</dbReference>
<dbReference type="Pfam" id="PF03106">
    <property type="entry name" value="WRKY"/>
    <property type="match status" value="1"/>
</dbReference>
<dbReference type="InterPro" id="IPR036576">
    <property type="entry name" value="WRKY_dom_sf"/>
</dbReference>
<dbReference type="GO" id="GO:0005634">
    <property type="term" value="C:nucleus"/>
    <property type="evidence" value="ECO:0007669"/>
    <property type="project" value="UniProtKB-SubCell"/>
</dbReference>
<reference evidence="8 9" key="1">
    <citation type="journal article" date="2020" name="Nat. Commun.">
        <title>Genome of Tripterygium wilfordii and identification of cytochrome P450 involved in triptolide biosynthesis.</title>
        <authorList>
            <person name="Tu L."/>
            <person name="Su P."/>
            <person name="Zhang Z."/>
            <person name="Gao L."/>
            <person name="Wang J."/>
            <person name="Hu T."/>
            <person name="Zhou J."/>
            <person name="Zhang Y."/>
            <person name="Zhao Y."/>
            <person name="Liu Y."/>
            <person name="Song Y."/>
            <person name="Tong Y."/>
            <person name="Lu Y."/>
            <person name="Yang J."/>
            <person name="Xu C."/>
            <person name="Jia M."/>
            <person name="Peters R.J."/>
            <person name="Huang L."/>
            <person name="Gao W."/>
        </authorList>
    </citation>
    <scope>NUCLEOTIDE SEQUENCE [LARGE SCALE GENOMIC DNA]</scope>
    <source>
        <strain evidence="9">cv. XIE 37</strain>
        <tissue evidence="8">Leaf</tissue>
    </source>
</reference>
<dbReference type="GO" id="GO:0003700">
    <property type="term" value="F:DNA-binding transcription factor activity"/>
    <property type="evidence" value="ECO:0007669"/>
    <property type="project" value="InterPro"/>
</dbReference>